<feature type="transmembrane region" description="Helical" evidence="2">
    <location>
        <begin position="350"/>
        <end position="374"/>
    </location>
</feature>
<accession>A0A9P4VR88</accession>
<name>A0A9P4VR88_9PEZI</name>
<dbReference type="InterPro" id="IPR037737">
    <property type="entry name" value="Srf1"/>
</dbReference>
<keyword evidence="2" id="KW-0472">Membrane</keyword>
<protein>
    <recommendedName>
        <fullName evidence="5">Regulator of phospholipase D SRF1</fullName>
    </recommendedName>
</protein>
<feature type="compositionally biased region" description="Low complexity" evidence="1">
    <location>
        <begin position="38"/>
        <end position="55"/>
    </location>
</feature>
<feature type="region of interest" description="Disordered" evidence="1">
    <location>
        <begin position="1"/>
        <end position="111"/>
    </location>
</feature>
<sequence length="424" mass="47315">MTEFTSLRPTSGASHASSNTPLSERSSGKQPATRGLHSNSVSSNAASSSRGSAAAEGREKNRTVRTLPPWVQSVEEDDDDLEAARRLPPRTPPSARPAYHPYIPTPKPNADRGRVFDHVREGTPVTITTPVSETASKWQAFAKSSGYVRPESQREILVDEDWMKENMADLDAPWRPETGINEKQRIPGYWLFVPQKRKLKLKKLHRNLMHNPMVPLIVRLIVLTFSTLALALAGSIFQKANRSGCTRGPSTYMAIIIDVIAIVYTCYITYDEYTSKPLGLRSPRAKMRLIFLDLIFIVFDSANLSLAFDSLTDERWACREGIFADNQGQEGISSLSTCTLNHEICVRQQALTATLLIALVAWLVTFAVSTLRYVHPIRAFSSTLGCSTDMMQTYRTSGKVIPNLFVTFLYRFCPSHVPLPKHSL</sequence>
<dbReference type="PANTHER" id="PTHR36819">
    <property type="entry name" value="REGULATOR OF PHOSPHOLIPASE D SRF1"/>
    <property type="match status" value="1"/>
</dbReference>
<evidence type="ECO:0000313" key="4">
    <source>
        <dbReference type="Proteomes" id="UP000799429"/>
    </source>
</evidence>
<feature type="transmembrane region" description="Helical" evidence="2">
    <location>
        <begin position="249"/>
        <end position="270"/>
    </location>
</feature>
<dbReference type="GO" id="GO:0071944">
    <property type="term" value="C:cell periphery"/>
    <property type="evidence" value="ECO:0007669"/>
    <property type="project" value="TreeGrafter"/>
</dbReference>
<dbReference type="EMBL" id="MU006100">
    <property type="protein sequence ID" value="KAF2837299.1"/>
    <property type="molecule type" value="Genomic_DNA"/>
</dbReference>
<evidence type="ECO:0008006" key="5">
    <source>
        <dbReference type="Google" id="ProtNLM"/>
    </source>
</evidence>
<dbReference type="Proteomes" id="UP000799429">
    <property type="component" value="Unassembled WGS sequence"/>
</dbReference>
<reference evidence="3" key="1">
    <citation type="journal article" date="2020" name="Stud. Mycol.">
        <title>101 Dothideomycetes genomes: a test case for predicting lifestyles and emergence of pathogens.</title>
        <authorList>
            <person name="Haridas S."/>
            <person name="Albert R."/>
            <person name="Binder M."/>
            <person name="Bloem J."/>
            <person name="Labutti K."/>
            <person name="Salamov A."/>
            <person name="Andreopoulos B."/>
            <person name="Baker S."/>
            <person name="Barry K."/>
            <person name="Bills G."/>
            <person name="Bluhm B."/>
            <person name="Cannon C."/>
            <person name="Castanera R."/>
            <person name="Culley D."/>
            <person name="Daum C."/>
            <person name="Ezra D."/>
            <person name="Gonzalez J."/>
            <person name="Henrissat B."/>
            <person name="Kuo A."/>
            <person name="Liang C."/>
            <person name="Lipzen A."/>
            <person name="Lutzoni F."/>
            <person name="Magnuson J."/>
            <person name="Mondo S."/>
            <person name="Nolan M."/>
            <person name="Ohm R."/>
            <person name="Pangilinan J."/>
            <person name="Park H.-J."/>
            <person name="Ramirez L."/>
            <person name="Alfaro M."/>
            <person name="Sun H."/>
            <person name="Tritt A."/>
            <person name="Yoshinaga Y."/>
            <person name="Zwiers L.-H."/>
            <person name="Turgeon B."/>
            <person name="Goodwin S."/>
            <person name="Spatafora J."/>
            <person name="Crous P."/>
            <person name="Grigoriev I."/>
        </authorList>
    </citation>
    <scope>NUCLEOTIDE SEQUENCE</scope>
    <source>
        <strain evidence="3">CBS 101060</strain>
    </source>
</reference>
<keyword evidence="2" id="KW-1133">Transmembrane helix</keyword>
<gene>
    <name evidence="3" type="ORF">M501DRAFT_938070</name>
</gene>
<evidence type="ECO:0000256" key="2">
    <source>
        <dbReference type="SAM" id="Phobius"/>
    </source>
</evidence>
<feature type="transmembrane region" description="Helical" evidence="2">
    <location>
        <begin position="216"/>
        <end position="237"/>
    </location>
</feature>
<dbReference type="GO" id="GO:0000324">
    <property type="term" value="C:fungal-type vacuole"/>
    <property type="evidence" value="ECO:0007669"/>
    <property type="project" value="TreeGrafter"/>
</dbReference>
<dbReference type="OrthoDB" id="2589563at2759"/>
<keyword evidence="4" id="KW-1185">Reference proteome</keyword>
<comment type="caution">
    <text evidence="3">The sequence shown here is derived from an EMBL/GenBank/DDBJ whole genome shotgun (WGS) entry which is preliminary data.</text>
</comment>
<dbReference type="PANTHER" id="PTHR36819:SF1">
    <property type="entry name" value="REGULATOR OF PHOSPHOLIPASE D SRF1"/>
    <property type="match status" value="1"/>
</dbReference>
<keyword evidence="2" id="KW-0812">Transmembrane</keyword>
<evidence type="ECO:0000313" key="3">
    <source>
        <dbReference type="EMBL" id="KAF2837299.1"/>
    </source>
</evidence>
<feature type="compositionally biased region" description="Polar residues" evidence="1">
    <location>
        <begin position="1"/>
        <end position="30"/>
    </location>
</feature>
<organism evidence="3 4">
    <name type="scientific">Patellaria atrata CBS 101060</name>
    <dbReference type="NCBI Taxonomy" id="1346257"/>
    <lineage>
        <taxon>Eukaryota</taxon>
        <taxon>Fungi</taxon>
        <taxon>Dikarya</taxon>
        <taxon>Ascomycota</taxon>
        <taxon>Pezizomycotina</taxon>
        <taxon>Dothideomycetes</taxon>
        <taxon>Dothideomycetes incertae sedis</taxon>
        <taxon>Patellariales</taxon>
        <taxon>Patellariaceae</taxon>
        <taxon>Patellaria</taxon>
    </lineage>
</organism>
<evidence type="ECO:0000256" key="1">
    <source>
        <dbReference type="SAM" id="MobiDB-lite"/>
    </source>
</evidence>
<proteinExistence type="predicted"/>
<feature type="transmembrane region" description="Helical" evidence="2">
    <location>
        <begin position="290"/>
        <end position="308"/>
    </location>
</feature>
<dbReference type="AlphaFoldDB" id="A0A9P4VR88"/>